<dbReference type="EMBL" id="LVLJ01002289">
    <property type="protein sequence ID" value="OAE25826.1"/>
    <property type="molecule type" value="Genomic_DNA"/>
</dbReference>
<name>A0A176W0V5_MARPO</name>
<gene>
    <name evidence="1" type="ORF">AXG93_2145s1250</name>
</gene>
<reference evidence="1" key="1">
    <citation type="submission" date="2016-03" db="EMBL/GenBank/DDBJ databases">
        <title>Mechanisms controlling the formation of the plant cell surface in tip-growing cells are functionally conserved among land plants.</title>
        <authorList>
            <person name="Honkanen S."/>
            <person name="Jones V.A."/>
            <person name="Morieri G."/>
            <person name="Champion C."/>
            <person name="Hetherington A.J."/>
            <person name="Kelly S."/>
            <person name="Saint-Marcoux D."/>
            <person name="Proust H."/>
            <person name="Prescott H."/>
            <person name="Dolan L."/>
        </authorList>
    </citation>
    <scope>NUCLEOTIDE SEQUENCE [LARGE SCALE GENOMIC DNA]</scope>
    <source>
        <tissue evidence="1">Whole gametophyte</tissue>
    </source>
</reference>
<organism evidence="1 2">
    <name type="scientific">Marchantia polymorpha subsp. ruderalis</name>
    <dbReference type="NCBI Taxonomy" id="1480154"/>
    <lineage>
        <taxon>Eukaryota</taxon>
        <taxon>Viridiplantae</taxon>
        <taxon>Streptophyta</taxon>
        <taxon>Embryophyta</taxon>
        <taxon>Marchantiophyta</taxon>
        <taxon>Marchantiopsida</taxon>
        <taxon>Marchantiidae</taxon>
        <taxon>Marchantiales</taxon>
        <taxon>Marchantiaceae</taxon>
        <taxon>Marchantia</taxon>
    </lineage>
</organism>
<comment type="caution">
    <text evidence="1">The sequence shown here is derived from an EMBL/GenBank/DDBJ whole genome shotgun (WGS) entry which is preliminary data.</text>
</comment>
<evidence type="ECO:0000313" key="1">
    <source>
        <dbReference type="EMBL" id="OAE25826.1"/>
    </source>
</evidence>
<proteinExistence type="predicted"/>
<keyword evidence="2" id="KW-1185">Reference proteome</keyword>
<dbReference type="AlphaFoldDB" id="A0A176W0V5"/>
<protein>
    <submittedName>
        <fullName evidence="1">Uncharacterized protein</fullName>
    </submittedName>
</protein>
<evidence type="ECO:0000313" key="2">
    <source>
        <dbReference type="Proteomes" id="UP000077202"/>
    </source>
</evidence>
<accession>A0A176W0V5</accession>
<sequence>MCTAAECILLRPFIVWSLNRTTAQQKALSTHEEMAVQCSGDAKGRVGHELMERWMEKERNRPNWDQFPSQSLHLTAFCGEAASVVGVKALVVPCSCTFCARDGTWATFLPHPEDISCHAKVMTVKVKAQHLLAVDFRLV</sequence>
<dbReference type="Proteomes" id="UP000077202">
    <property type="component" value="Unassembled WGS sequence"/>
</dbReference>